<evidence type="ECO:0000313" key="2">
    <source>
        <dbReference type="Proteomes" id="UP000295055"/>
    </source>
</evidence>
<evidence type="ECO:0000313" key="1">
    <source>
        <dbReference type="EMBL" id="TCT38713.1"/>
    </source>
</evidence>
<dbReference type="SUPFAM" id="SSF142906">
    <property type="entry name" value="YjbR-like"/>
    <property type="match status" value="1"/>
</dbReference>
<dbReference type="Proteomes" id="UP000295055">
    <property type="component" value="Unassembled WGS sequence"/>
</dbReference>
<dbReference type="Pfam" id="PF04237">
    <property type="entry name" value="YjbR"/>
    <property type="match status" value="1"/>
</dbReference>
<keyword evidence="1" id="KW-0238">DNA-binding</keyword>
<proteinExistence type="predicted"/>
<dbReference type="PANTHER" id="PTHR35145">
    <property type="entry name" value="CYTOPLASMIC PROTEIN-RELATED"/>
    <property type="match status" value="1"/>
</dbReference>
<dbReference type="GO" id="GO:0003677">
    <property type="term" value="F:DNA binding"/>
    <property type="evidence" value="ECO:0007669"/>
    <property type="project" value="UniProtKB-KW"/>
</dbReference>
<accession>A0A4R3NT46</accession>
<dbReference type="RefSeq" id="WP_132494996.1">
    <property type="nucleotide sequence ID" value="NZ_SMAS01000001.1"/>
</dbReference>
<protein>
    <submittedName>
        <fullName evidence="1">Putative DNA-binding protein (MmcQ/YjbR family)</fullName>
    </submittedName>
</protein>
<sequence>MNKNELMEYIQSNYGAVAEYPWAKFPSYIIYRHKNNAKWFAVILTISSKRLYESESDEMVNIINLKSPPELVGSLRLKEGVYPAYHMNKEHWITIKLDSGFPEDELKALIDESYKLTAKSLR</sequence>
<comment type="caution">
    <text evidence="1">The sequence shown here is derived from an EMBL/GenBank/DDBJ whole genome shotgun (WGS) entry which is preliminary data.</text>
</comment>
<dbReference type="InterPro" id="IPR058532">
    <property type="entry name" value="YjbR/MT2646/Rv2570-like"/>
</dbReference>
<name>A0A4R3NT46_9GAMM</name>
<reference evidence="1 2" key="1">
    <citation type="submission" date="2019-03" db="EMBL/GenBank/DDBJ databases">
        <title>Genomic analyses of the natural microbiome of Caenorhabditis elegans.</title>
        <authorList>
            <person name="Samuel B."/>
        </authorList>
    </citation>
    <scope>NUCLEOTIDE SEQUENCE [LARGE SCALE GENOMIC DNA]</scope>
    <source>
        <strain evidence="1 2">JUb102</strain>
    </source>
</reference>
<dbReference type="EMBL" id="SMAS01000001">
    <property type="protein sequence ID" value="TCT38713.1"/>
    <property type="molecule type" value="Genomic_DNA"/>
</dbReference>
<dbReference type="InterPro" id="IPR038056">
    <property type="entry name" value="YjbR-like_sf"/>
</dbReference>
<dbReference type="PANTHER" id="PTHR35145:SF1">
    <property type="entry name" value="CYTOPLASMIC PROTEIN"/>
    <property type="match status" value="1"/>
</dbReference>
<organism evidence="1 2">
    <name type="scientific">Providencia alcalifaciens</name>
    <dbReference type="NCBI Taxonomy" id="126385"/>
    <lineage>
        <taxon>Bacteria</taxon>
        <taxon>Pseudomonadati</taxon>
        <taxon>Pseudomonadota</taxon>
        <taxon>Gammaproteobacteria</taxon>
        <taxon>Enterobacterales</taxon>
        <taxon>Morganellaceae</taxon>
        <taxon>Providencia</taxon>
    </lineage>
</organism>
<dbReference type="OrthoDB" id="3194910at2"/>
<dbReference type="Gene3D" id="3.90.1150.30">
    <property type="match status" value="1"/>
</dbReference>
<dbReference type="AlphaFoldDB" id="A0A4R3NT46"/>
<dbReference type="InterPro" id="IPR007351">
    <property type="entry name" value="YjbR"/>
</dbReference>
<gene>
    <name evidence="1" type="ORF">EC835_101736</name>
</gene>